<dbReference type="Proteomes" id="UP001064632">
    <property type="component" value="Chromosome"/>
</dbReference>
<accession>A0ABY6BJF0</accession>
<evidence type="ECO:0000313" key="2">
    <source>
        <dbReference type="EMBL" id="UXI69887.1"/>
    </source>
</evidence>
<dbReference type="EMBL" id="CP104694">
    <property type="protein sequence ID" value="UXI69887.1"/>
    <property type="molecule type" value="Genomic_DNA"/>
</dbReference>
<sequence>MSQTHFLIANAALCLSLQPAFAVDPIPTDEAGERHGQPAALCDSTAALATSLEDLQRGGNT</sequence>
<dbReference type="RefSeq" id="WP_261696839.1">
    <property type="nucleotide sequence ID" value="NZ_CP104694.1"/>
</dbReference>
<keyword evidence="1" id="KW-0732">Signal</keyword>
<gene>
    <name evidence="2" type="ORF">N4264_09750</name>
</gene>
<reference evidence="2" key="1">
    <citation type="submission" date="2022-09" db="EMBL/GenBank/DDBJ databases">
        <title>Tahibacter sp. nov., isolated from a fresh water.</title>
        <authorList>
            <person name="Baek J.H."/>
            <person name="Lee J.K."/>
            <person name="Kim J.M."/>
            <person name="Jeon C.O."/>
        </authorList>
    </citation>
    <scope>NUCLEOTIDE SEQUENCE</scope>
    <source>
        <strain evidence="2">W38</strain>
    </source>
</reference>
<name>A0ABY6BJF0_9GAMM</name>
<proteinExistence type="predicted"/>
<evidence type="ECO:0000313" key="3">
    <source>
        <dbReference type="Proteomes" id="UP001064632"/>
    </source>
</evidence>
<feature type="chain" id="PRO_5045425855" evidence="1">
    <location>
        <begin position="23"/>
        <end position="61"/>
    </location>
</feature>
<keyword evidence="3" id="KW-1185">Reference proteome</keyword>
<protein>
    <submittedName>
        <fullName evidence="2">Uncharacterized protein</fullName>
    </submittedName>
</protein>
<feature type="signal peptide" evidence="1">
    <location>
        <begin position="1"/>
        <end position="22"/>
    </location>
</feature>
<organism evidence="2 3">
    <name type="scientific">Tahibacter amnicola</name>
    <dbReference type="NCBI Taxonomy" id="2976241"/>
    <lineage>
        <taxon>Bacteria</taxon>
        <taxon>Pseudomonadati</taxon>
        <taxon>Pseudomonadota</taxon>
        <taxon>Gammaproteobacteria</taxon>
        <taxon>Lysobacterales</taxon>
        <taxon>Rhodanobacteraceae</taxon>
        <taxon>Tahibacter</taxon>
    </lineage>
</organism>
<evidence type="ECO:0000256" key="1">
    <source>
        <dbReference type="SAM" id="SignalP"/>
    </source>
</evidence>